<keyword evidence="2" id="KW-1185">Reference proteome</keyword>
<evidence type="ECO:0000313" key="1">
    <source>
        <dbReference type="EMBL" id="GHO45155.1"/>
    </source>
</evidence>
<gene>
    <name evidence="1" type="ORF">KSX_33180</name>
</gene>
<name>A0A8J3MU84_9CHLR</name>
<proteinExistence type="predicted"/>
<dbReference type="Proteomes" id="UP000612362">
    <property type="component" value="Unassembled WGS sequence"/>
</dbReference>
<sequence>MYTQQLVALLLKNLEDISLEERIDLSTAIKILKPEDKHFLSFVIEGCSLREAGRHSGFPGHTERRYQRICRQVSTFLNGGD</sequence>
<accession>A0A8J3MU84</accession>
<dbReference type="AlphaFoldDB" id="A0A8J3MU84"/>
<dbReference type="EMBL" id="BNJF01000001">
    <property type="protein sequence ID" value="GHO45155.1"/>
    <property type="molecule type" value="Genomic_DNA"/>
</dbReference>
<dbReference type="RefSeq" id="WP_220194502.1">
    <property type="nucleotide sequence ID" value="NZ_BNJF01000001.1"/>
</dbReference>
<organism evidence="1 2">
    <name type="scientific">Ktedonospora formicarum</name>
    <dbReference type="NCBI Taxonomy" id="2778364"/>
    <lineage>
        <taxon>Bacteria</taxon>
        <taxon>Bacillati</taxon>
        <taxon>Chloroflexota</taxon>
        <taxon>Ktedonobacteria</taxon>
        <taxon>Ktedonobacterales</taxon>
        <taxon>Ktedonobacteraceae</taxon>
        <taxon>Ktedonospora</taxon>
    </lineage>
</organism>
<protein>
    <submittedName>
        <fullName evidence="1">Uncharacterized protein</fullName>
    </submittedName>
</protein>
<evidence type="ECO:0000313" key="2">
    <source>
        <dbReference type="Proteomes" id="UP000612362"/>
    </source>
</evidence>
<comment type="caution">
    <text evidence="1">The sequence shown here is derived from an EMBL/GenBank/DDBJ whole genome shotgun (WGS) entry which is preliminary data.</text>
</comment>
<reference evidence="1" key="1">
    <citation type="submission" date="2020-10" db="EMBL/GenBank/DDBJ databases">
        <title>Taxonomic study of unclassified bacteria belonging to the class Ktedonobacteria.</title>
        <authorList>
            <person name="Yabe S."/>
            <person name="Wang C.M."/>
            <person name="Zheng Y."/>
            <person name="Sakai Y."/>
            <person name="Cavaletti L."/>
            <person name="Monciardini P."/>
            <person name="Donadio S."/>
        </authorList>
    </citation>
    <scope>NUCLEOTIDE SEQUENCE</scope>
    <source>
        <strain evidence="1">SOSP1-1</strain>
    </source>
</reference>